<dbReference type="Proteomes" id="UP000313645">
    <property type="component" value="Unassembled WGS sequence"/>
</dbReference>
<evidence type="ECO:0000313" key="3">
    <source>
        <dbReference type="Proteomes" id="UP000313645"/>
    </source>
</evidence>
<keyword evidence="3" id="KW-1185">Reference proteome</keyword>
<comment type="caution">
    <text evidence="2">The sequence shown here is derived from an EMBL/GenBank/DDBJ whole genome shotgun (WGS) entry which is preliminary data.</text>
</comment>
<evidence type="ECO:0000313" key="2">
    <source>
        <dbReference type="EMBL" id="TBW48868.1"/>
    </source>
</evidence>
<dbReference type="RefSeq" id="WP_131483797.1">
    <property type="nucleotide sequence ID" value="NZ_SJDL01000045.1"/>
</dbReference>
<proteinExistence type="predicted"/>
<feature type="signal peptide" evidence="1">
    <location>
        <begin position="1"/>
        <end position="26"/>
    </location>
</feature>
<organism evidence="2 3">
    <name type="scientific">Marinobacter halodurans</name>
    <dbReference type="NCBI Taxonomy" id="2528979"/>
    <lineage>
        <taxon>Bacteria</taxon>
        <taxon>Pseudomonadati</taxon>
        <taxon>Pseudomonadota</taxon>
        <taxon>Gammaproteobacteria</taxon>
        <taxon>Pseudomonadales</taxon>
        <taxon>Marinobacteraceae</taxon>
        <taxon>Marinobacter</taxon>
    </lineage>
</organism>
<feature type="chain" id="PRO_5047232542" evidence="1">
    <location>
        <begin position="27"/>
        <end position="204"/>
    </location>
</feature>
<accession>A0ABY1ZES8</accession>
<gene>
    <name evidence="2" type="ORF">EZI54_20685</name>
</gene>
<dbReference type="EMBL" id="SJDL01000045">
    <property type="protein sequence ID" value="TBW48868.1"/>
    <property type="molecule type" value="Genomic_DNA"/>
</dbReference>
<sequence>MNNLFKNAFAKVLFVLLTLGASAASADSFDCDENHCNLFAHGTYPNLVVGEVAAVASDKEAIKVFRWAKSHGYWPTLPDDESAFVKLVQVMSIAVPNDGETTELTLLMSREEFETSEIYPGDFARYTSHLFDEPMSATFKSKTARLYWDLFGCIAVLCRADDKDCPNRYAPGVYRVKDGIGLDPETGKPLTPVRKVDPETYFPL</sequence>
<keyword evidence="1" id="KW-0732">Signal</keyword>
<protein>
    <submittedName>
        <fullName evidence="2">Uncharacterized protein</fullName>
    </submittedName>
</protein>
<evidence type="ECO:0000256" key="1">
    <source>
        <dbReference type="SAM" id="SignalP"/>
    </source>
</evidence>
<name>A0ABY1ZES8_9GAMM</name>
<reference evidence="2 3" key="1">
    <citation type="submission" date="2019-02" db="EMBL/GenBank/DDBJ databases">
        <title>Marinobacter halodurans sp. nov., a marine bacterium isolated from sea tidal flat.</title>
        <authorList>
            <person name="Yoo Y."/>
            <person name="Lee D.W."/>
            <person name="Kim B.S."/>
            <person name="Kim J.-J."/>
        </authorList>
    </citation>
    <scope>NUCLEOTIDE SEQUENCE [LARGE SCALE GENOMIC DNA]</scope>
    <source>
        <strain evidence="2 3">YJ-S3-2</strain>
    </source>
</reference>